<dbReference type="GO" id="GO:0044773">
    <property type="term" value="P:mitotic DNA damage checkpoint signaling"/>
    <property type="evidence" value="ECO:0007669"/>
    <property type="project" value="TreeGrafter"/>
</dbReference>
<evidence type="ECO:0000313" key="2">
    <source>
        <dbReference type="EMBL" id="CAD8114533.1"/>
    </source>
</evidence>
<dbReference type="PROSITE" id="PS00108">
    <property type="entry name" value="PROTEIN_KINASE_ST"/>
    <property type="match status" value="1"/>
</dbReference>
<dbReference type="GO" id="GO:0005634">
    <property type="term" value="C:nucleus"/>
    <property type="evidence" value="ECO:0007669"/>
    <property type="project" value="TreeGrafter"/>
</dbReference>
<evidence type="ECO:0000259" key="1">
    <source>
        <dbReference type="PROSITE" id="PS50011"/>
    </source>
</evidence>
<dbReference type="SMART" id="SM00220">
    <property type="entry name" value="S_TKc"/>
    <property type="match status" value="1"/>
</dbReference>
<dbReference type="PROSITE" id="PS50011">
    <property type="entry name" value="PROTEIN_KINASE_DOM"/>
    <property type="match status" value="1"/>
</dbReference>
<dbReference type="OMA" id="INCVIKS"/>
<gene>
    <name evidence="2" type="ORF">PPRIM_AZ9-3.1.T1600057</name>
</gene>
<comment type="caution">
    <text evidence="2">The sequence shown here is derived from an EMBL/GenBank/DDBJ whole genome shotgun (WGS) entry which is preliminary data.</text>
</comment>
<name>A0A8S1QG17_PARPR</name>
<accession>A0A8S1QG17</accession>
<dbReference type="Pfam" id="PF00069">
    <property type="entry name" value="Pkinase"/>
    <property type="match status" value="1"/>
</dbReference>
<proteinExistence type="predicted"/>
<reference evidence="2" key="1">
    <citation type="submission" date="2021-01" db="EMBL/GenBank/DDBJ databases">
        <authorList>
            <consortium name="Genoscope - CEA"/>
            <person name="William W."/>
        </authorList>
    </citation>
    <scope>NUCLEOTIDE SEQUENCE</scope>
</reference>
<dbReference type="InterPro" id="IPR008271">
    <property type="entry name" value="Ser/Thr_kinase_AS"/>
</dbReference>
<dbReference type="GO" id="GO:0005737">
    <property type="term" value="C:cytoplasm"/>
    <property type="evidence" value="ECO:0007669"/>
    <property type="project" value="TreeGrafter"/>
</dbReference>
<dbReference type="AlphaFoldDB" id="A0A8S1QG17"/>
<sequence>MFLPIFQSSFLQLTRTESNVIVKVFSDKMIIEGFEGFEGRQEKVFEYNETKYCVEWDYDIRQNNQIKGFTLCHSGQRLYQFEGEVQKLTGLRSVLKGKIGFFNWEKELSFNKWIKKTQHCEIFQVLRGGNLKVIKVLQDNNSNVELQVNQMLNQRPHVNLLHSDEFYKDEAQIYLLMDFHEQSLSDIQNEYSKKKVPINVIRPILLQLLEGVNHLHSQKIIHRDLKYDNVLLTQNRTVKIIDFGLSQIGDATNIRSGTAGYIAPEVFQNQTITSKSDIFSIGVIFHKLLTGKGIYNNLDENMGGRMRISSHIKDKNAKDLLLSMLHQDPKLRFSAEDCMAHPFFTGEYDQPSQKICLSNYLSPYCQYKFQPISTQMISLSL</sequence>
<dbReference type="CDD" id="cd14014">
    <property type="entry name" value="STKc_PknB_like"/>
    <property type="match status" value="1"/>
</dbReference>
<dbReference type="PANTHER" id="PTHR44167:SF18">
    <property type="entry name" value="PROTEIN KINASE DOMAIN-CONTAINING PROTEIN"/>
    <property type="match status" value="1"/>
</dbReference>
<dbReference type="GO" id="GO:0004674">
    <property type="term" value="F:protein serine/threonine kinase activity"/>
    <property type="evidence" value="ECO:0007669"/>
    <property type="project" value="TreeGrafter"/>
</dbReference>
<dbReference type="Proteomes" id="UP000688137">
    <property type="component" value="Unassembled WGS sequence"/>
</dbReference>
<protein>
    <recommendedName>
        <fullName evidence="1">Protein kinase domain-containing protein</fullName>
    </recommendedName>
</protein>
<keyword evidence="3" id="KW-1185">Reference proteome</keyword>
<feature type="domain" description="Protein kinase" evidence="1">
    <location>
        <begin position="88"/>
        <end position="344"/>
    </location>
</feature>
<organism evidence="2 3">
    <name type="scientific">Paramecium primaurelia</name>
    <dbReference type="NCBI Taxonomy" id="5886"/>
    <lineage>
        <taxon>Eukaryota</taxon>
        <taxon>Sar</taxon>
        <taxon>Alveolata</taxon>
        <taxon>Ciliophora</taxon>
        <taxon>Intramacronucleata</taxon>
        <taxon>Oligohymenophorea</taxon>
        <taxon>Peniculida</taxon>
        <taxon>Parameciidae</taxon>
        <taxon>Paramecium</taxon>
    </lineage>
</organism>
<dbReference type="GO" id="GO:0005524">
    <property type="term" value="F:ATP binding"/>
    <property type="evidence" value="ECO:0007669"/>
    <property type="project" value="InterPro"/>
</dbReference>
<evidence type="ECO:0000313" key="3">
    <source>
        <dbReference type="Proteomes" id="UP000688137"/>
    </source>
</evidence>
<dbReference type="PANTHER" id="PTHR44167">
    <property type="entry name" value="OVARIAN-SPECIFIC SERINE/THREONINE-PROTEIN KINASE LOK-RELATED"/>
    <property type="match status" value="1"/>
</dbReference>
<dbReference type="EMBL" id="CAJJDM010000165">
    <property type="protein sequence ID" value="CAD8114533.1"/>
    <property type="molecule type" value="Genomic_DNA"/>
</dbReference>
<dbReference type="InterPro" id="IPR000719">
    <property type="entry name" value="Prot_kinase_dom"/>
</dbReference>